<feature type="region of interest" description="Disordered" evidence="1">
    <location>
        <begin position="222"/>
        <end position="257"/>
    </location>
</feature>
<evidence type="ECO:0008006" key="4">
    <source>
        <dbReference type="Google" id="ProtNLM"/>
    </source>
</evidence>
<organism evidence="2 3">
    <name type="scientific">Mesorhizobium escarrei</name>
    <dbReference type="NCBI Taxonomy" id="666018"/>
    <lineage>
        <taxon>Bacteria</taxon>
        <taxon>Pseudomonadati</taxon>
        <taxon>Pseudomonadota</taxon>
        <taxon>Alphaproteobacteria</taxon>
        <taxon>Hyphomicrobiales</taxon>
        <taxon>Phyllobacteriaceae</taxon>
        <taxon>Mesorhizobium</taxon>
    </lineage>
</organism>
<proteinExistence type="predicted"/>
<dbReference type="Gene3D" id="2.30.30.40">
    <property type="entry name" value="SH3 Domains"/>
    <property type="match status" value="1"/>
</dbReference>
<feature type="compositionally biased region" description="Low complexity" evidence="1">
    <location>
        <begin position="241"/>
        <end position="252"/>
    </location>
</feature>
<sequence length="363" mass="38029">MPRTEHHSPAAFSGLHSAMSSLINSSWNAVAIRCLAAPSEMLLSPTAKMMRRTVTLRTTLLIAAPLLLTPLLPARAEEAPFVSIVTDLAPGDLLNVRATASAMGKIKARLPNGTSVNNLGCNDVNGYRWCKVAEIDNPQLAGWAPARYLNPENPAAVTDIETTGENMTGAAGDSNPATADQPPPDLTARLDATGREPTMTTVEAIGRAAIEDAYRLALAASENPSAGETQAPAAADKPTRNRAANAAPPANAQTVARLQPPGRPAPALGVRNEIPCARHVGQPMTSCKAGVVHTGDKAEVTVTWPDGGTRVISFQAGRPAGSNASGEFRYTREGSLNIIRVGVSERFEITDQWAGLGNKAIGQ</sequence>
<evidence type="ECO:0000256" key="1">
    <source>
        <dbReference type="SAM" id="MobiDB-lite"/>
    </source>
</evidence>
<name>A0ABM9EDP3_9HYPH</name>
<comment type="caution">
    <text evidence="2">The sequence shown here is derived from an EMBL/GenBank/DDBJ whole genome shotgun (WGS) entry which is preliminary data.</text>
</comment>
<protein>
    <recommendedName>
        <fullName evidence="4">SH3 domain-containing protein</fullName>
    </recommendedName>
</protein>
<evidence type="ECO:0000313" key="3">
    <source>
        <dbReference type="Proteomes" id="UP001153050"/>
    </source>
</evidence>
<gene>
    <name evidence="2" type="ORF">MES5069_60043</name>
</gene>
<accession>A0ABM9EDP3</accession>
<feature type="region of interest" description="Disordered" evidence="1">
    <location>
        <begin position="165"/>
        <end position="184"/>
    </location>
</feature>
<dbReference type="Proteomes" id="UP001153050">
    <property type="component" value="Unassembled WGS sequence"/>
</dbReference>
<evidence type="ECO:0000313" key="2">
    <source>
        <dbReference type="EMBL" id="CAH2407391.1"/>
    </source>
</evidence>
<dbReference type="EMBL" id="CAKXZT010000157">
    <property type="protein sequence ID" value="CAH2407391.1"/>
    <property type="molecule type" value="Genomic_DNA"/>
</dbReference>
<reference evidence="2 3" key="1">
    <citation type="submission" date="2022-03" db="EMBL/GenBank/DDBJ databases">
        <authorList>
            <person name="Brunel B."/>
        </authorList>
    </citation>
    <scope>NUCLEOTIDE SEQUENCE [LARGE SCALE GENOMIC DNA]</scope>
    <source>
        <strain evidence="2">STM5069sample</strain>
    </source>
</reference>
<keyword evidence="3" id="KW-1185">Reference proteome</keyword>